<accession>A0A2Z6R8A2</accession>
<sequence length="112" mass="12838">MLYDGGCSGVGTVSRDRRKTLRFPASSMTAPGYYQVTVMVPSWILESHAQKIGRNYGIVSAEINRRSTAPPDTIFFFTTFWDLERQPNRRKKGKYFNIEFDIQSDTGGQYQQ</sequence>
<evidence type="ECO:0000313" key="2">
    <source>
        <dbReference type="Proteomes" id="UP000247702"/>
    </source>
</evidence>
<proteinExistence type="predicted"/>
<protein>
    <submittedName>
        <fullName evidence="1">Uncharacterized protein</fullName>
    </submittedName>
</protein>
<dbReference type="Proteomes" id="UP000247702">
    <property type="component" value="Unassembled WGS sequence"/>
</dbReference>
<organism evidence="1 2">
    <name type="scientific">Rhizophagus clarus</name>
    <dbReference type="NCBI Taxonomy" id="94130"/>
    <lineage>
        <taxon>Eukaryota</taxon>
        <taxon>Fungi</taxon>
        <taxon>Fungi incertae sedis</taxon>
        <taxon>Mucoromycota</taxon>
        <taxon>Glomeromycotina</taxon>
        <taxon>Glomeromycetes</taxon>
        <taxon>Glomerales</taxon>
        <taxon>Glomeraceae</taxon>
        <taxon>Rhizophagus</taxon>
    </lineage>
</organism>
<dbReference type="AlphaFoldDB" id="A0A2Z6R8A2"/>
<keyword evidence="2" id="KW-1185">Reference proteome</keyword>
<comment type="caution">
    <text evidence="1">The sequence shown here is derived from an EMBL/GenBank/DDBJ whole genome shotgun (WGS) entry which is preliminary data.</text>
</comment>
<evidence type="ECO:0000313" key="1">
    <source>
        <dbReference type="EMBL" id="GBB94014.1"/>
    </source>
</evidence>
<dbReference type="EMBL" id="BEXD01001418">
    <property type="protein sequence ID" value="GBB94014.1"/>
    <property type="molecule type" value="Genomic_DNA"/>
</dbReference>
<gene>
    <name evidence="1" type="ORF">RclHR1_22740001</name>
</gene>
<reference evidence="1 2" key="1">
    <citation type="submission" date="2017-11" db="EMBL/GenBank/DDBJ databases">
        <title>The genome of Rhizophagus clarus HR1 reveals common genetic basis of auxotrophy among arbuscular mycorrhizal fungi.</title>
        <authorList>
            <person name="Kobayashi Y."/>
        </authorList>
    </citation>
    <scope>NUCLEOTIDE SEQUENCE [LARGE SCALE GENOMIC DNA]</scope>
    <source>
        <strain evidence="1 2">HR1</strain>
    </source>
</reference>
<name>A0A2Z6R8A2_9GLOM</name>